<dbReference type="PRINTS" id="PR00193">
    <property type="entry name" value="MYOSINHEAVY"/>
</dbReference>
<evidence type="ECO:0000256" key="4">
    <source>
        <dbReference type="ARBA" id="ARBA00022771"/>
    </source>
</evidence>
<feature type="compositionally biased region" description="Basic and acidic residues" evidence="11">
    <location>
        <begin position="1109"/>
        <end position="1118"/>
    </location>
</feature>
<dbReference type="Gene3D" id="1.10.10.820">
    <property type="match status" value="1"/>
</dbReference>
<dbReference type="PROSITE" id="PS51456">
    <property type="entry name" value="MYOSIN_MOTOR"/>
    <property type="match status" value="1"/>
</dbReference>
<dbReference type="InterPro" id="IPR001609">
    <property type="entry name" value="Myosin_head_motor_dom-like"/>
</dbReference>
<evidence type="ECO:0000256" key="1">
    <source>
        <dbReference type="ARBA" id="ARBA00008314"/>
    </source>
</evidence>
<dbReference type="FunFam" id="1.20.58.530:FF:000007">
    <property type="entry name" value="Myosin IE"/>
    <property type="match status" value="1"/>
</dbReference>
<evidence type="ECO:0000256" key="2">
    <source>
        <dbReference type="ARBA" id="ARBA00022723"/>
    </source>
</evidence>
<evidence type="ECO:0000256" key="6">
    <source>
        <dbReference type="ARBA" id="ARBA00022840"/>
    </source>
</evidence>
<dbReference type="Pfam" id="PF01363">
    <property type="entry name" value="FYVE"/>
    <property type="match status" value="1"/>
</dbReference>
<dbReference type="FunFam" id="1.10.10.820:FF:000001">
    <property type="entry name" value="Myosin heavy chain"/>
    <property type="match status" value="1"/>
</dbReference>
<dbReference type="PANTHER" id="PTHR13140:SF729">
    <property type="entry name" value="UNCONVENTIONAL MYOSIN-IE"/>
    <property type="match status" value="1"/>
</dbReference>
<dbReference type="GO" id="GO:0006897">
    <property type="term" value="P:endocytosis"/>
    <property type="evidence" value="ECO:0007669"/>
    <property type="project" value="TreeGrafter"/>
</dbReference>
<proteinExistence type="inferred from homology"/>
<accession>A0A9W7G3W5</accession>
<dbReference type="InterPro" id="IPR011011">
    <property type="entry name" value="Znf_FYVE_PHD"/>
</dbReference>
<comment type="similarity">
    <text evidence="1 10">Belongs to the TRAFAC class myosin-kinesin ATPase superfamily. Myosin family.</text>
</comment>
<evidence type="ECO:0000256" key="3">
    <source>
        <dbReference type="ARBA" id="ARBA00022741"/>
    </source>
</evidence>
<dbReference type="SMART" id="SM00242">
    <property type="entry name" value="MYSc"/>
    <property type="match status" value="1"/>
</dbReference>
<keyword evidence="6 10" id="KW-0067">ATP-binding</keyword>
<dbReference type="EMBL" id="BRYA01000737">
    <property type="protein sequence ID" value="GMI31181.1"/>
    <property type="molecule type" value="Genomic_DNA"/>
</dbReference>
<dbReference type="Gene3D" id="3.30.40.10">
    <property type="entry name" value="Zinc/RING finger domain, C3HC4 (zinc finger)"/>
    <property type="match status" value="1"/>
</dbReference>
<gene>
    <name evidence="13" type="ORF">TrCOL_g4701</name>
</gene>
<dbReference type="GO" id="GO:0008270">
    <property type="term" value="F:zinc ion binding"/>
    <property type="evidence" value="ECO:0007669"/>
    <property type="project" value="UniProtKB-KW"/>
</dbReference>
<evidence type="ECO:0000256" key="9">
    <source>
        <dbReference type="ARBA" id="ARBA00023203"/>
    </source>
</evidence>
<evidence type="ECO:0000313" key="14">
    <source>
        <dbReference type="Proteomes" id="UP001165065"/>
    </source>
</evidence>
<dbReference type="InterPro" id="IPR036961">
    <property type="entry name" value="Kinesin_motor_dom_sf"/>
</dbReference>
<comment type="caution">
    <text evidence="13">The sequence shown here is derived from an EMBL/GenBank/DDBJ whole genome shotgun (WGS) entry which is preliminary data.</text>
</comment>
<dbReference type="InterPro" id="IPR013083">
    <property type="entry name" value="Znf_RING/FYVE/PHD"/>
</dbReference>
<dbReference type="Gene3D" id="3.40.850.10">
    <property type="entry name" value="Kinesin motor domain"/>
    <property type="match status" value="1"/>
</dbReference>
<feature type="region of interest" description="Actin-binding" evidence="10">
    <location>
        <begin position="606"/>
        <end position="628"/>
    </location>
</feature>
<dbReference type="GO" id="GO:0007015">
    <property type="term" value="P:actin filament organization"/>
    <property type="evidence" value="ECO:0007669"/>
    <property type="project" value="TreeGrafter"/>
</dbReference>
<dbReference type="Gene3D" id="1.20.5.4820">
    <property type="match status" value="1"/>
</dbReference>
<keyword evidence="2" id="KW-0479">Metal-binding</keyword>
<feature type="region of interest" description="Disordered" evidence="11">
    <location>
        <begin position="1108"/>
        <end position="1135"/>
    </location>
</feature>
<keyword evidence="4" id="KW-0863">Zinc-finger</keyword>
<evidence type="ECO:0000256" key="7">
    <source>
        <dbReference type="ARBA" id="ARBA00023123"/>
    </source>
</evidence>
<feature type="compositionally biased region" description="Basic residues" evidence="11">
    <location>
        <begin position="1119"/>
        <end position="1130"/>
    </location>
</feature>
<keyword evidence="3 10" id="KW-0547">Nucleotide-binding</keyword>
<evidence type="ECO:0000259" key="12">
    <source>
        <dbReference type="PROSITE" id="PS51456"/>
    </source>
</evidence>
<dbReference type="SUPFAM" id="SSF57903">
    <property type="entry name" value="FYVE/PHD zinc finger"/>
    <property type="match status" value="1"/>
</dbReference>
<dbReference type="GO" id="GO:0005886">
    <property type="term" value="C:plasma membrane"/>
    <property type="evidence" value="ECO:0007669"/>
    <property type="project" value="TreeGrafter"/>
</dbReference>
<evidence type="ECO:0000256" key="10">
    <source>
        <dbReference type="PROSITE-ProRule" id="PRU00782"/>
    </source>
</evidence>
<keyword evidence="14" id="KW-1185">Reference proteome</keyword>
<name>A0A9W7G3W5_9STRA</name>
<dbReference type="InterPro" id="IPR000306">
    <property type="entry name" value="Znf_FYVE"/>
</dbReference>
<dbReference type="GO" id="GO:0005524">
    <property type="term" value="F:ATP binding"/>
    <property type="evidence" value="ECO:0007669"/>
    <property type="project" value="UniProtKB-UniRule"/>
</dbReference>
<dbReference type="GO" id="GO:0016459">
    <property type="term" value="C:myosin complex"/>
    <property type="evidence" value="ECO:0007669"/>
    <property type="project" value="UniProtKB-KW"/>
</dbReference>
<dbReference type="PANTHER" id="PTHR13140">
    <property type="entry name" value="MYOSIN"/>
    <property type="match status" value="1"/>
</dbReference>
<keyword evidence="8 10" id="KW-0505">Motor protein</keyword>
<feature type="domain" description="Myosin motor" evidence="12">
    <location>
        <begin position="27"/>
        <end position="738"/>
    </location>
</feature>
<organism evidence="13 14">
    <name type="scientific">Triparma columacea</name>
    <dbReference type="NCBI Taxonomy" id="722753"/>
    <lineage>
        <taxon>Eukaryota</taxon>
        <taxon>Sar</taxon>
        <taxon>Stramenopiles</taxon>
        <taxon>Ochrophyta</taxon>
        <taxon>Bolidophyceae</taxon>
        <taxon>Parmales</taxon>
        <taxon>Triparmaceae</taxon>
        <taxon>Triparma</taxon>
    </lineage>
</organism>
<dbReference type="Proteomes" id="UP001165065">
    <property type="component" value="Unassembled WGS sequence"/>
</dbReference>
<dbReference type="Gene3D" id="1.20.58.530">
    <property type="match status" value="1"/>
</dbReference>
<dbReference type="InterPro" id="IPR027417">
    <property type="entry name" value="P-loop_NTPase"/>
</dbReference>
<evidence type="ECO:0000256" key="11">
    <source>
        <dbReference type="SAM" id="MobiDB-lite"/>
    </source>
</evidence>
<evidence type="ECO:0000256" key="8">
    <source>
        <dbReference type="ARBA" id="ARBA00023175"/>
    </source>
</evidence>
<feature type="region of interest" description="Disordered" evidence="11">
    <location>
        <begin position="1"/>
        <end position="21"/>
    </location>
</feature>
<keyword evidence="9 10" id="KW-0009">Actin-binding</keyword>
<keyword evidence="5" id="KW-0862">Zinc</keyword>
<dbReference type="SMART" id="SM00064">
    <property type="entry name" value="FYVE"/>
    <property type="match status" value="1"/>
</dbReference>
<keyword evidence="7 10" id="KW-0518">Myosin</keyword>
<dbReference type="Pfam" id="PF00063">
    <property type="entry name" value="Myosin_head"/>
    <property type="match status" value="1"/>
</dbReference>
<dbReference type="GO" id="GO:0000146">
    <property type="term" value="F:microfilament motor activity"/>
    <property type="evidence" value="ECO:0007669"/>
    <property type="project" value="TreeGrafter"/>
</dbReference>
<dbReference type="GO" id="GO:0051015">
    <property type="term" value="F:actin filament binding"/>
    <property type="evidence" value="ECO:0007669"/>
    <property type="project" value="TreeGrafter"/>
</dbReference>
<dbReference type="Gene3D" id="1.20.120.720">
    <property type="entry name" value="Myosin VI head, motor domain, U50 subdomain"/>
    <property type="match status" value="1"/>
</dbReference>
<dbReference type="GO" id="GO:0005737">
    <property type="term" value="C:cytoplasm"/>
    <property type="evidence" value="ECO:0007669"/>
    <property type="project" value="TreeGrafter"/>
</dbReference>
<feature type="binding site" evidence="10">
    <location>
        <begin position="120"/>
        <end position="127"/>
    </location>
    <ligand>
        <name>ATP</name>
        <dbReference type="ChEBI" id="CHEBI:30616"/>
    </ligand>
</feature>
<sequence length="2054" mass="226667">MPHSPSKSKMGRARQRSSSFRTAGQEIGCPDMVLLPNLSNKGIVANLKDRLYSDLIYSYIGNVLVVVNPYKWLKIYDTSTMRRYVHRNRVDVPPHIFAVAEAAFRTMISEEENQCVIISGESGAGKTEASKQIQNYIASVSGTGGNSGIDAVKKVFLDSNPVLEAFGNAKTLRNNNSSRFGKYFELKFDRFGRPLGGKVSNFLHEKSRVVRPGKGERNFHIFYQLLAAPKSLKKQYSLSSPSSFSYLTVSKCFDVDGLNDSEEFRITEEAMKSVGIGDKRREAIFGVVAAVLHLGNVKFEPMQIADAEGCKVFDKSKGLPTFSSILDVDPAKLSKILTTRRLQTMAPGGEIETYSVPQNPTQAAGRRDALSKALFERLFDLLVSRVNAALDVKKVAKKIGEKALDESDMLSLGVLDIYGFEIFDKNGFEQLCINYVNEKLQQIFISLTLKAEQDEYDAEGIAWTPIPFFNNKVVCEMIEGSRPPGLFRVLDDTCKTMHSRGDADLDRGFLDNLSKSFGAHKHFQKLSGGGRPGFIVKHYAGDVIYDVSGFGDANKDVLDKDLILLLQATGGKTPASQLISTLFPEEVDLNDKRMPKTSGYKIRTQCGLLVQTLSDCNPHYVRCVKPNDEKRPCTVEPKRVAHQAQYLGLLENIRVRRAGFAYRAEFHRFVERFSLLSPETSGPRMKVGLSDKDGAKAILRNVKRQWGVDLNKSEAQLGKTKLFVRTPETYFEFERLRLVAIGTWAAKIQRVYRKFSARRHLIKLRDQMGKLYQSVGKRRRRGSFCRPYDGDYLADQGLRSAMMDIINHYEESGEGTLPDENGTTVKIEYVDWAKRVVDGRDNVVRLQDCLVCLTREALYVMQEPNLDEQQEAKDRVSADGDENGKALPMLLLRRRTELEKLKGIEMSKLADDFVAVKVDKDRERGEPDRSHWVPDGGANSCMHTGIKFSLFTRRHHCRFSGNIYISRCCDYLTPMPDLGWYKDVRIMDIYIGIPSSEVREDCLFVMERKTEFAATVKEVCGRMKGGGGRGSLKIGFSDVLSLDGGGIGEIQGLAPRRGDISFVTGSTVRRAQAGVVGTMGRFDAEFKYDRGSQRYIVTVPRDAGISDSVLKERSEREQKRKKKYERRKAKERQPPACTGLKRISIQLSYQCAHMDFISSPFDYRSLALSFQLKDHPPLLLRAPASHPVKGSMGGTKFHFNSAVTCTTEITYDSLQEVLSPEKSLTVLLLRQPLPSSHIPNPAPVLVGTAFLSLRSLLVPRSASHSTGIWGKVSKNLSFKTHLGAFCATGLFTVSCVSSSLLLRPVIGPSAVPRPVGRAAGSKMGFVFDITIDWVDWSDNWKGSWPIVAVKFKGAKPTIFNPHRLNNLTQKEGCRIHATQQVALDMRASECEDLLSECVVMVLQEQSEIQKGSMPLSANHLMLLANGATDLELSLEKAQARGDLGDDGFQGIWGERNFNQVVVDGKGKARGRVKGRVKAYCGGVAFTAERTEDKWDMETDGGEADDWVGRLKGTVKGGAMGLRESWTLRESHESTRARTRSDGERMATTPGLRVGIRDNDAGSAVMKSTTFSPGFVGHDWGGPYMKKMSPMQGAEPISIGGGGYGDGGMDTEEIGGQGNTSNFANDSDAGFRVKDDLEEDMVGERRVGDYDLKDEGDIFYRVSASMTILGDVESIPSKSAVRKKFEQDFKSDISNALGGAKVEIAGLRKGSIVVDFYVTECRSVKIHEVMGVLKSQLMNPSSILLDGKVTSTAVSMVGEVERCRAEGGDVRKSGLFFMGTPEDGTAVVPGGSGGRDREFVRGVGATSEKLPVGIRGGAGVCKGEFGERDAPAVLYYYPGGEGVHVAEEIEVKGRQQDWIEGKRALGKGEGDFEEDQVKDGISERLSPALSKTSFTSIEPRASPQASVASTSNIYIGEGLGQGEKQLRGVGRDLKEGESVLAALLGEVKDTGGSSLLARLFVELLAVQKQAVVRRSLDVGRGGRTGDEGAEPAWSPDEEDKIRQWFSLNARNGTVGTQEFVAFVKTIDERFKNEHISADAAEDRIDWDSILEWIGL</sequence>
<evidence type="ECO:0000256" key="5">
    <source>
        <dbReference type="ARBA" id="ARBA00022833"/>
    </source>
</evidence>
<dbReference type="OrthoDB" id="6108017at2759"/>
<evidence type="ECO:0000313" key="13">
    <source>
        <dbReference type="EMBL" id="GMI31181.1"/>
    </source>
</evidence>
<reference evidence="14" key="1">
    <citation type="journal article" date="2023" name="Commun. Biol.">
        <title>Genome analysis of Parmales, the sister group of diatoms, reveals the evolutionary specialization of diatoms from phago-mixotrophs to photoautotrophs.</title>
        <authorList>
            <person name="Ban H."/>
            <person name="Sato S."/>
            <person name="Yoshikawa S."/>
            <person name="Yamada K."/>
            <person name="Nakamura Y."/>
            <person name="Ichinomiya M."/>
            <person name="Sato N."/>
            <person name="Blanc-Mathieu R."/>
            <person name="Endo H."/>
            <person name="Kuwata A."/>
            <person name="Ogata H."/>
        </authorList>
    </citation>
    <scope>NUCLEOTIDE SEQUENCE [LARGE SCALE GENOMIC DNA]</scope>
</reference>
<protein>
    <recommendedName>
        <fullName evidence="12">Myosin motor domain-containing protein</fullName>
    </recommendedName>
</protein>
<dbReference type="SUPFAM" id="SSF52540">
    <property type="entry name" value="P-loop containing nucleoside triphosphate hydrolases"/>
    <property type="match status" value="1"/>
</dbReference>